<dbReference type="PANTHER" id="PTHR43766">
    <property type="entry name" value="TRYPTOPHAN--TRNA LIGASE, MITOCHONDRIAL"/>
    <property type="match status" value="1"/>
</dbReference>
<dbReference type="EMBL" id="LS992241">
    <property type="protein sequence ID" value="SYX84409.1"/>
    <property type="molecule type" value="Genomic_DNA"/>
</dbReference>
<dbReference type="Pfam" id="PF00579">
    <property type="entry name" value="tRNA-synt_1b"/>
    <property type="match status" value="1"/>
</dbReference>
<keyword evidence="3 6" id="KW-0067">ATP-binding</keyword>
<keyword evidence="2 6" id="KW-0547">Nucleotide-binding</keyword>
<dbReference type="GO" id="GO:0006436">
    <property type="term" value="P:tryptophanyl-tRNA aminoacylation"/>
    <property type="evidence" value="ECO:0007669"/>
    <property type="project" value="TreeGrafter"/>
</dbReference>
<dbReference type="GO" id="GO:0005524">
    <property type="term" value="F:ATP binding"/>
    <property type="evidence" value="ECO:0007669"/>
    <property type="project" value="UniProtKB-KW"/>
</dbReference>
<dbReference type="InterPro" id="IPR002305">
    <property type="entry name" value="aa-tRNA-synth_Ic"/>
</dbReference>
<reference evidence="8" key="1">
    <citation type="submission" date="2018-08" db="EMBL/GenBank/DDBJ databases">
        <authorList>
            <person name="Chevrot R."/>
        </authorList>
    </citation>
    <scope>NUCLEOTIDE SEQUENCE [LARGE SCALE GENOMIC DNA]</scope>
</reference>
<dbReference type="InterPro" id="IPR050203">
    <property type="entry name" value="Trp-tRNA_synthetase"/>
</dbReference>
<dbReference type="Proteomes" id="UP000304148">
    <property type="component" value="Chromosome"/>
</dbReference>
<evidence type="ECO:0008006" key="9">
    <source>
        <dbReference type="Google" id="ProtNLM"/>
    </source>
</evidence>
<evidence type="ECO:0000256" key="1">
    <source>
        <dbReference type="ARBA" id="ARBA00022598"/>
    </source>
</evidence>
<gene>
    <name evidence="7" type="ORF">PBLR_12831</name>
</gene>
<accession>A0A383RDN8</accession>
<comment type="similarity">
    <text evidence="6">Belongs to the class-I aminoacyl-tRNA synthetase family.</text>
</comment>
<dbReference type="Gene3D" id="3.40.50.620">
    <property type="entry name" value="HUPs"/>
    <property type="match status" value="1"/>
</dbReference>
<proteinExistence type="inferred from homology"/>
<evidence type="ECO:0000313" key="7">
    <source>
        <dbReference type="EMBL" id="SYX84409.1"/>
    </source>
</evidence>
<organism evidence="7 8">
    <name type="scientific">Paenibacillus alvei</name>
    <name type="common">Bacillus alvei</name>
    <dbReference type="NCBI Taxonomy" id="44250"/>
    <lineage>
        <taxon>Bacteria</taxon>
        <taxon>Bacillati</taxon>
        <taxon>Bacillota</taxon>
        <taxon>Bacilli</taxon>
        <taxon>Bacillales</taxon>
        <taxon>Paenibacillaceae</taxon>
        <taxon>Paenibacillus</taxon>
    </lineage>
</organism>
<evidence type="ECO:0000313" key="8">
    <source>
        <dbReference type="Proteomes" id="UP000304148"/>
    </source>
</evidence>
<dbReference type="PANTHER" id="PTHR43766:SF1">
    <property type="entry name" value="TRYPTOPHAN--TRNA LIGASE, MITOCHONDRIAL"/>
    <property type="match status" value="1"/>
</dbReference>
<protein>
    <recommendedName>
        <fullName evidence="9">Tryptophan--tRNA ligase</fullName>
    </recommendedName>
</protein>
<dbReference type="AlphaFoldDB" id="A0A383RDN8"/>
<keyword evidence="4 6" id="KW-0648">Protein biosynthesis</keyword>
<evidence type="ECO:0000256" key="3">
    <source>
        <dbReference type="ARBA" id="ARBA00022840"/>
    </source>
</evidence>
<dbReference type="GO" id="GO:0004830">
    <property type="term" value="F:tryptophan-tRNA ligase activity"/>
    <property type="evidence" value="ECO:0007669"/>
    <property type="project" value="TreeGrafter"/>
</dbReference>
<evidence type="ECO:0000256" key="4">
    <source>
        <dbReference type="ARBA" id="ARBA00022917"/>
    </source>
</evidence>
<keyword evidence="5 6" id="KW-0030">Aminoacyl-tRNA synthetase</keyword>
<dbReference type="SUPFAM" id="SSF52374">
    <property type="entry name" value="Nucleotidylyl transferase"/>
    <property type="match status" value="1"/>
</dbReference>
<dbReference type="InterPro" id="IPR014729">
    <property type="entry name" value="Rossmann-like_a/b/a_fold"/>
</dbReference>
<evidence type="ECO:0000256" key="6">
    <source>
        <dbReference type="RuleBase" id="RU363036"/>
    </source>
</evidence>
<evidence type="ECO:0000256" key="5">
    <source>
        <dbReference type="ARBA" id="ARBA00023146"/>
    </source>
</evidence>
<name>A0A383RDN8_PAEAL</name>
<keyword evidence="1 6" id="KW-0436">Ligase</keyword>
<sequence>MYYGFLGYPVSQAADITFCKSTLVPVGEDQVPHIEQTRKIDRQFNQLILRGSIKRISFTYELTVTPGILVERELELNEWSFVHTTEGERPGYPIEYKLYDIKHHAKILYRR</sequence>
<evidence type="ECO:0000256" key="2">
    <source>
        <dbReference type="ARBA" id="ARBA00022741"/>
    </source>
</evidence>